<evidence type="ECO:0000313" key="2">
    <source>
        <dbReference type="EMBL" id="RYO97958.1"/>
    </source>
</evidence>
<dbReference type="OrthoDB" id="3358750at2759"/>
<feature type="compositionally biased region" description="Polar residues" evidence="1">
    <location>
        <begin position="26"/>
        <end position="38"/>
    </location>
</feature>
<dbReference type="EMBL" id="QJNU01000478">
    <property type="protein sequence ID" value="RYO97958.1"/>
    <property type="molecule type" value="Genomic_DNA"/>
</dbReference>
<sequence>MSGKQPQADPRDIPVDDVAFNEGSKRGNSSKSAATQAMDQAEHEARKAHSKSGANTGEGQGMEYVSRKNHSSRNEH</sequence>
<gene>
    <name evidence="2" type="ORF">DL764_007219</name>
</gene>
<protein>
    <recommendedName>
        <fullName evidence="4">SMP domain-containing protein</fullName>
    </recommendedName>
</protein>
<proteinExistence type="predicted"/>
<reference evidence="2 3" key="1">
    <citation type="submission" date="2018-06" db="EMBL/GenBank/DDBJ databases">
        <title>Complete Genomes of Monosporascus.</title>
        <authorList>
            <person name="Robinson A.J."/>
            <person name="Natvig D.O."/>
        </authorList>
    </citation>
    <scope>NUCLEOTIDE SEQUENCE [LARGE SCALE GENOMIC DNA]</scope>
    <source>
        <strain evidence="2 3">CBS 110550</strain>
    </source>
</reference>
<organism evidence="2 3">
    <name type="scientific">Monosporascus ibericus</name>
    <dbReference type="NCBI Taxonomy" id="155417"/>
    <lineage>
        <taxon>Eukaryota</taxon>
        <taxon>Fungi</taxon>
        <taxon>Dikarya</taxon>
        <taxon>Ascomycota</taxon>
        <taxon>Pezizomycotina</taxon>
        <taxon>Sordariomycetes</taxon>
        <taxon>Xylariomycetidae</taxon>
        <taxon>Xylariales</taxon>
        <taxon>Xylariales incertae sedis</taxon>
        <taxon>Monosporascus</taxon>
    </lineage>
</organism>
<comment type="caution">
    <text evidence="2">The sequence shown here is derived from an EMBL/GenBank/DDBJ whole genome shotgun (WGS) entry which is preliminary data.</text>
</comment>
<evidence type="ECO:0000313" key="3">
    <source>
        <dbReference type="Proteomes" id="UP000293360"/>
    </source>
</evidence>
<feature type="compositionally biased region" description="Basic residues" evidence="1">
    <location>
        <begin position="67"/>
        <end position="76"/>
    </location>
</feature>
<evidence type="ECO:0000256" key="1">
    <source>
        <dbReference type="SAM" id="MobiDB-lite"/>
    </source>
</evidence>
<keyword evidence="3" id="KW-1185">Reference proteome</keyword>
<evidence type="ECO:0008006" key="4">
    <source>
        <dbReference type="Google" id="ProtNLM"/>
    </source>
</evidence>
<dbReference type="Proteomes" id="UP000293360">
    <property type="component" value="Unassembled WGS sequence"/>
</dbReference>
<accession>A0A4Q4T4U1</accession>
<dbReference type="AlphaFoldDB" id="A0A4Q4T4U1"/>
<feature type="region of interest" description="Disordered" evidence="1">
    <location>
        <begin position="1"/>
        <end position="76"/>
    </location>
</feature>
<name>A0A4Q4T4U1_9PEZI</name>